<dbReference type="InterPro" id="IPR035937">
    <property type="entry name" value="FPG_N"/>
</dbReference>
<keyword evidence="5" id="KW-0227">DNA damage</keyword>
<evidence type="ECO:0000256" key="4">
    <source>
        <dbReference type="ARBA" id="ARBA00022723"/>
    </source>
</evidence>
<dbReference type="AlphaFoldDB" id="A0A9W5RDZ6"/>
<dbReference type="PANTHER" id="PTHR42697">
    <property type="entry name" value="ENDONUCLEASE 8"/>
    <property type="match status" value="1"/>
</dbReference>
<dbReference type="CDD" id="cd08970">
    <property type="entry name" value="AcNei1_N"/>
    <property type="match status" value="1"/>
</dbReference>
<dbReference type="Proteomes" id="UP000014387">
    <property type="component" value="Unassembled WGS sequence"/>
</dbReference>
<keyword evidence="8" id="KW-0862">Zinc</keyword>
<dbReference type="SMART" id="SM01232">
    <property type="entry name" value="H2TH"/>
    <property type="match status" value="1"/>
</dbReference>
<dbReference type="EMBL" id="AGWN01000001">
    <property type="protein sequence ID" value="EPD30718.1"/>
    <property type="molecule type" value="Genomic_DNA"/>
</dbReference>
<evidence type="ECO:0000256" key="12">
    <source>
        <dbReference type="ARBA" id="ARBA00023268"/>
    </source>
</evidence>
<accession>A0A9W5RDZ6</accession>
<dbReference type="GO" id="GO:0008270">
    <property type="term" value="F:zinc ion binding"/>
    <property type="evidence" value="ECO:0007669"/>
    <property type="project" value="UniProtKB-KW"/>
</dbReference>
<evidence type="ECO:0000256" key="10">
    <source>
        <dbReference type="ARBA" id="ARBA00023204"/>
    </source>
</evidence>
<dbReference type="PANTHER" id="PTHR42697:SF3">
    <property type="entry name" value="ENDONUCLEASE 8 1"/>
    <property type="match status" value="1"/>
</dbReference>
<dbReference type="SMART" id="SM00898">
    <property type="entry name" value="Fapy_DNA_glyco"/>
    <property type="match status" value="1"/>
</dbReference>
<evidence type="ECO:0000256" key="5">
    <source>
        <dbReference type="ARBA" id="ARBA00022763"/>
    </source>
</evidence>
<dbReference type="InterPro" id="IPR010979">
    <property type="entry name" value="Ribosomal_uS13-like_H2TH"/>
</dbReference>
<keyword evidence="9" id="KW-0238">DNA-binding</keyword>
<gene>
    <name evidence="16" type="ORF">HMPREF9238_00469</name>
</gene>
<evidence type="ECO:0000256" key="7">
    <source>
        <dbReference type="ARBA" id="ARBA00022801"/>
    </source>
</evidence>
<evidence type="ECO:0000256" key="1">
    <source>
        <dbReference type="ARBA" id="ARBA00001947"/>
    </source>
</evidence>
<comment type="cofactor">
    <cofactor evidence="1">
        <name>Zn(2+)</name>
        <dbReference type="ChEBI" id="CHEBI:29105"/>
    </cofactor>
</comment>
<dbReference type="GO" id="GO:0003684">
    <property type="term" value="F:damaged DNA binding"/>
    <property type="evidence" value="ECO:0007669"/>
    <property type="project" value="InterPro"/>
</dbReference>
<sequence>MHRLAQQFSRDFAGQHVLVESPQGRFEAGANLVNGSKLVGARAHGKHLFLEFAGERFIHIHLGLYGKWRFHEVDGHLPAPIGQVRLRVACAGEVADLAGPNRCALVSAGEVEEVIARLGPDPLDPTPNARSQFIANVRARKRDIGELVMDQSVIAGPGNIYRAESLFRVGISPFRKGTSTSVKRIGQLWDDLVFLMEDGVQTGIITTVDPQDAPKPPLEADPEASRFYVYHRTGRPCLRCGAPVQEKRVASRRLFWCASCQR</sequence>
<dbReference type="Pfam" id="PF06831">
    <property type="entry name" value="H2TH"/>
    <property type="match status" value="1"/>
</dbReference>
<protein>
    <recommendedName>
        <fullName evidence="3">DNA-(apurinic or apyrimidinic site) lyase</fullName>
        <ecNumber evidence="3">4.2.99.18</ecNumber>
    </recommendedName>
</protein>
<evidence type="ECO:0000313" key="16">
    <source>
        <dbReference type="EMBL" id="EPD30718.1"/>
    </source>
</evidence>
<evidence type="ECO:0000256" key="6">
    <source>
        <dbReference type="ARBA" id="ARBA00022771"/>
    </source>
</evidence>
<evidence type="ECO:0000256" key="11">
    <source>
        <dbReference type="ARBA" id="ARBA00023239"/>
    </source>
</evidence>
<dbReference type="InterPro" id="IPR000214">
    <property type="entry name" value="Znf_DNA_glyclase/AP_lyase"/>
</dbReference>
<keyword evidence="17" id="KW-1185">Reference proteome</keyword>
<dbReference type="PROSITE" id="PS51066">
    <property type="entry name" value="ZF_FPG_2"/>
    <property type="match status" value="1"/>
</dbReference>
<comment type="caution">
    <text evidence="16">The sequence shown here is derived from an EMBL/GenBank/DDBJ whole genome shotgun (WGS) entry which is preliminary data.</text>
</comment>
<dbReference type="Pfam" id="PF01149">
    <property type="entry name" value="Fapy_DNA_glyco"/>
    <property type="match status" value="1"/>
</dbReference>
<evidence type="ECO:0000256" key="13">
    <source>
        <dbReference type="ARBA" id="ARBA00023295"/>
    </source>
</evidence>
<dbReference type="InterPro" id="IPR010663">
    <property type="entry name" value="Znf_FPG/IleRS"/>
</dbReference>
<evidence type="ECO:0000259" key="15">
    <source>
        <dbReference type="PROSITE" id="PS51066"/>
    </source>
</evidence>
<dbReference type="SUPFAM" id="SSF46946">
    <property type="entry name" value="S13-like H2TH domain"/>
    <property type="match status" value="1"/>
</dbReference>
<evidence type="ECO:0000256" key="9">
    <source>
        <dbReference type="ARBA" id="ARBA00023125"/>
    </source>
</evidence>
<evidence type="ECO:0000313" key="17">
    <source>
        <dbReference type="Proteomes" id="UP000014387"/>
    </source>
</evidence>
<keyword evidence="6 14" id="KW-0863">Zinc-finger</keyword>
<evidence type="ECO:0000256" key="2">
    <source>
        <dbReference type="ARBA" id="ARBA00009409"/>
    </source>
</evidence>
<proteinExistence type="inferred from homology"/>
<keyword evidence="7" id="KW-0378">Hydrolase</keyword>
<organism evidence="16 17">
    <name type="scientific">Gleimia europaea ACS-120-V-Col10b</name>
    <dbReference type="NCBI Taxonomy" id="883069"/>
    <lineage>
        <taxon>Bacteria</taxon>
        <taxon>Bacillati</taxon>
        <taxon>Actinomycetota</taxon>
        <taxon>Actinomycetes</taxon>
        <taxon>Actinomycetales</taxon>
        <taxon>Actinomycetaceae</taxon>
        <taxon>Gleimia</taxon>
    </lineage>
</organism>
<keyword evidence="12" id="KW-0511">Multifunctional enzyme</keyword>
<dbReference type="Gene3D" id="1.10.8.50">
    <property type="match status" value="1"/>
</dbReference>
<dbReference type="InterPro" id="IPR015886">
    <property type="entry name" value="H2TH_FPG"/>
</dbReference>
<evidence type="ECO:0000256" key="8">
    <source>
        <dbReference type="ARBA" id="ARBA00022833"/>
    </source>
</evidence>
<keyword evidence="11" id="KW-0456">Lyase</keyword>
<reference evidence="16 17" key="1">
    <citation type="submission" date="2013-05" db="EMBL/GenBank/DDBJ databases">
        <title>The Genome Sequence of Actinomyces europaeus ACS-120-V-COL10B.</title>
        <authorList>
            <consortium name="The Broad Institute Genomics Platform"/>
            <person name="Earl A."/>
            <person name="Ward D."/>
            <person name="Feldgarden M."/>
            <person name="Gevers D."/>
            <person name="Saerens B."/>
            <person name="Vaneechoutte M."/>
            <person name="Walker B."/>
            <person name="Young S."/>
            <person name="Zeng Q."/>
            <person name="Gargeya S."/>
            <person name="Fitzgerald M."/>
            <person name="Haas B."/>
            <person name="Abouelleil A."/>
            <person name="Allen A.W."/>
            <person name="Alvarado L."/>
            <person name="Arachchi H.M."/>
            <person name="Berlin A.M."/>
            <person name="Chapman S.B."/>
            <person name="Gainer-Dewar J."/>
            <person name="Goldberg J."/>
            <person name="Griggs A."/>
            <person name="Gujja S."/>
            <person name="Hansen M."/>
            <person name="Howarth C."/>
            <person name="Imamovic A."/>
            <person name="Ireland A."/>
            <person name="Larimer J."/>
            <person name="McCowan C."/>
            <person name="Murphy C."/>
            <person name="Pearson M."/>
            <person name="Poon T.W."/>
            <person name="Priest M."/>
            <person name="Roberts A."/>
            <person name="Saif S."/>
            <person name="Shea T."/>
            <person name="Sisk P."/>
            <person name="Sykes S."/>
            <person name="Wortman J."/>
            <person name="Nusbaum C."/>
            <person name="Birren B."/>
        </authorList>
    </citation>
    <scope>NUCLEOTIDE SEQUENCE [LARGE SCALE GENOMIC DNA]</scope>
    <source>
        <strain evidence="16 17">ACS-120-V-Col10b</strain>
    </source>
</reference>
<dbReference type="GO" id="GO:0140078">
    <property type="term" value="F:class I DNA-(apurinic or apyrimidinic site) endonuclease activity"/>
    <property type="evidence" value="ECO:0007669"/>
    <property type="project" value="UniProtKB-EC"/>
</dbReference>
<feature type="domain" description="FPG-type" evidence="15">
    <location>
        <begin position="228"/>
        <end position="262"/>
    </location>
</feature>
<dbReference type="GO" id="GO:0000703">
    <property type="term" value="F:oxidized pyrimidine nucleobase lesion DNA N-glycosylase activity"/>
    <property type="evidence" value="ECO:0007669"/>
    <property type="project" value="TreeGrafter"/>
</dbReference>
<evidence type="ECO:0000256" key="3">
    <source>
        <dbReference type="ARBA" id="ARBA00012720"/>
    </source>
</evidence>
<evidence type="ECO:0000256" key="14">
    <source>
        <dbReference type="PROSITE-ProRule" id="PRU00391"/>
    </source>
</evidence>
<dbReference type="Gene3D" id="3.20.190.10">
    <property type="entry name" value="MutM-like, N-terminal"/>
    <property type="match status" value="1"/>
</dbReference>
<dbReference type="Pfam" id="PF06827">
    <property type="entry name" value="zf-FPG_IleRS"/>
    <property type="match status" value="1"/>
</dbReference>
<dbReference type="InterPro" id="IPR012319">
    <property type="entry name" value="FPG_cat"/>
</dbReference>
<comment type="similarity">
    <text evidence="2">Belongs to the FPG family.</text>
</comment>
<keyword evidence="4" id="KW-0479">Metal-binding</keyword>
<dbReference type="GO" id="GO:0006284">
    <property type="term" value="P:base-excision repair"/>
    <property type="evidence" value="ECO:0007669"/>
    <property type="project" value="InterPro"/>
</dbReference>
<name>A0A9W5RDZ6_9ACTO</name>
<dbReference type="SUPFAM" id="SSF81624">
    <property type="entry name" value="N-terminal domain of MutM-like DNA repair proteins"/>
    <property type="match status" value="1"/>
</dbReference>
<keyword evidence="13" id="KW-0326">Glycosidase</keyword>
<dbReference type="EC" id="4.2.99.18" evidence="3"/>
<keyword evidence="10" id="KW-0234">DNA repair</keyword>
<dbReference type="SUPFAM" id="SSF57716">
    <property type="entry name" value="Glucocorticoid receptor-like (DNA-binding domain)"/>
    <property type="match status" value="1"/>
</dbReference>